<dbReference type="GO" id="GO:0043138">
    <property type="term" value="F:3'-5' DNA helicase activity"/>
    <property type="evidence" value="ECO:0007669"/>
    <property type="project" value="UniProtKB-EC"/>
</dbReference>
<dbReference type="PANTHER" id="PTHR11070">
    <property type="entry name" value="UVRD / RECB / PCRA DNA HELICASE FAMILY MEMBER"/>
    <property type="match status" value="1"/>
</dbReference>
<dbReference type="Pfam" id="PF13361">
    <property type="entry name" value="UvrD_C"/>
    <property type="match status" value="1"/>
</dbReference>
<dbReference type="InterPro" id="IPR000212">
    <property type="entry name" value="DNA_helicase_UvrD/REP"/>
</dbReference>
<feature type="binding site" evidence="11">
    <location>
        <begin position="26"/>
        <end position="33"/>
    </location>
    <ligand>
        <name>ATP</name>
        <dbReference type="ChEBI" id="CHEBI:30616"/>
    </ligand>
</feature>
<protein>
    <recommendedName>
        <fullName evidence="9">DNA 3'-5' helicase</fullName>
        <ecNumber evidence="9">5.6.2.4</ecNumber>
    </recommendedName>
</protein>
<dbReference type="AlphaFoldDB" id="A0A1F6DAR6"/>
<evidence type="ECO:0000256" key="8">
    <source>
        <dbReference type="ARBA" id="ARBA00034617"/>
    </source>
</evidence>
<accession>A0A1F6DAR6</accession>
<evidence type="ECO:0000256" key="11">
    <source>
        <dbReference type="PROSITE-ProRule" id="PRU00560"/>
    </source>
</evidence>
<evidence type="ECO:0000256" key="4">
    <source>
        <dbReference type="ARBA" id="ARBA00022806"/>
    </source>
</evidence>
<evidence type="ECO:0000259" key="12">
    <source>
        <dbReference type="PROSITE" id="PS51198"/>
    </source>
</evidence>
<dbReference type="GO" id="GO:0033202">
    <property type="term" value="C:DNA helicase complex"/>
    <property type="evidence" value="ECO:0007669"/>
    <property type="project" value="TreeGrafter"/>
</dbReference>
<dbReference type="PANTHER" id="PTHR11070:SF2">
    <property type="entry name" value="ATP-DEPENDENT DNA HELICASE SRS2"/>
    <property type="match status" value="1"/>
</dbReference>
<dbReference type="GO" id="GO:0005524">
    <property type="term" value="F:ATP binding"/>
    <property type="evidence" value="ECO:0007669"/>
    <property type="project" value="UniProtKB-UniRule"/>
</dbReference>
<dbReference type="InterPro" id="IPR027417">
    <property type="entry name" value="P-loop_NTPase"/>
</dbReference>
<dbReference type="PROSITE" id="PS51217">
    <property type="entry name" value="UVRD_HELICASE_CTER"/>
    <property type="match status" value="1"/>
</dbReference>
<dbReference type="InterPro" id="IPR013986">
    <property type="entry name" value="DExx_box_DNA_helicase_dom_sf"/>
</dbReference>
<dbReference type="CDD" id="cd17932">
    <property type="entry name" value="DEXQc_UvrD"/>
    <property type="match status" value="1"/>
</dbReference>
<dbReference type="InterPro" id="IPR014016">
    <property type="entry name" value="UvrD-like_ATP-bd"/>
</dbReference>
<evidence type="ECO:0000256" key="1">
    <source>
        <dbReference type="ARBA" id="ARBA00009922"/>
    </source>
</evidence>
<evidence type="ECO:0000256" key="5">
    <source>
        <dbReference type="ARBA" id="ARBA00022840"/>
    </source>
</evidence>
<gene>
    <name evidence="14" type="ORF">A2765_02260</name>
</gene>
<dbReference type="GO" id="GO:0000725">
    <property type="term" value="P:recombinational repair"/>
    <property type="evidence" value="ECO:0007669"/>
    <property type="project" value="TreeGrafter"/>
</dbReference>
<dbReference type="GO" id="GO:0005829">
    <property type="term" value="C:cytosol"/>
    <property type="evidence" value="ECO:0007669"/>
    <property type="project" value="TreeGrafter"/>
</dbReference>
<dbReference type="PROSITE" id="PS51198">
    <property type="entry name" value="UVRD_HELICASE_ATP_BIND"/>
    <property type="match status" value="1"/>
</dbReference>
<organism evidence="14 15">
    <name type="scientific">Candidatus Kaiserbacteria bacterium RIFCSPHIGHO2_01_FULL_56_24</name>
    <dbReference type="NCBI Taxonomy" id="1798487"/>
    <lineage>
        <taxon>Bacteria</taxon>
        <taxon>Candidatus Kaiseribacteriota</taxon>
    </lineage>
</organism>
<dbReference type="EMBL" id="MFLA01000032">
    <property type="protein sequence ID" value="OGG58528.1"/>
    <property type="molecule type" value="Genomic_DNA"/>
</dbReference>
<dbReference type="Gene3D" id="1.10.10.160">
    <property type="match status" value="1"/>
</dbReference>
<comment type="catalytic activity">
    <reaction evidence="8">
        <text>Couples ATP hydrolysis with the unwinding of duplex DNA by translocating in the 3'-5' direction.</text>
        <dbReference type="EC" id="5.6.2.4"/>
    </reaction>
</comment>
<keyword evidence="4 11" id="KW-0347">Helicase</keyword>
<feature type="domain" description="UvrD-like helicase C-terminal" evidence="13">
    <location>
        <begin position="290"/>
        <end position="546"/>
    </location>
</feature>
<evidence type="ECO:0000256" key="3">
    <source>
        <dbReference type="ARBA" id="ARBA00022801"/>
    </source>
</evidence>
<comment type="catalytic activity">
    <reaction evidence="10">
        <text>ATP + H2O = ADP + phosphate + H(+)</text>
        <dbReference type="Rhea" id="RHEA:13065"/>
        <dbReference type="ChEBI" id="CHEBI:15377"/>
        <dbReference type="ChEBI" id="CHEBI:15378"/>
        <dbReference type="ChEBI" id="CHEBI:30616"/>
        <dbReference type="ChEBI" id="CHEBI:43474"/>
        <dbReference type="ChEBI" id="CHEBI:456216"/>
        <dbReference type="EC" id="5.6.2.4"/>
    </reaction>
</comment>
<keyword evidence="2 11" id="KW-0547">Nucleotide-binding</keyword>
<evidence type="ECO:0000259" key="13">
    <source>
        <dbReference type="PROSITE" id="PS51217"/>
    </source>
</evidence>
<evidence type="ECO:0000313" key="14">
    <source>
        <dbReference type="EMBL" id="OGG58528.1"/>
    </source>
</evidence>
<keyword evidence="6" id="KW-0238">DNA-binding</keyword>
<evidence type="ECO:0000256" key="2">
    <source>
        <dbReference type="ARBA" id="ARBA00022741"/>
    </source>
</evidence>
<evidence type="ECO:0000256" key="7">
    <source>
        <dbReference type="ARBA" id="ARBA00023235"/>
    </source>
</evidence>
<dbReference type="Gene3D" id="1.10.486.10">
    <property type="entry name" value="PCRA, domain 4"/>
    <property type="match status" value="1"/>
</dbReference>
<dbReference type="GO" id="GO:0016887">
    <property type="term" value="F:ATP hydrolysis activity"/>
    <property type="evidence" value="ECO:0007669"/>
    <property type="project" value="RHEA"/>
</dbReference>
<dbReference type="Gene3D" id="3.40.50.300">
    <property type="entry name" value="P-loop containing nucleotide triphosphate hydrolases"/>
    <property type="match status" value="2"/>
</dbReference>
<evidence type="ECO:0000256" key="6">
    <source>
        <dbReference type="ARBA" id="ARBA00023125"/>
    </source>
</evidence>
<evidence type="ECO:0000256" key="9">
    <source>
        <dbReference type="ARBA" id="ARBA00034808"/>
    </source>
</evidence>
<feature type="domain" description="UvrD-like helicase ATP-binding" evidence="12">
    <location>
        <begin position="5"/>
        <end position="289"/>
    </location>
</feature>
<dbReference type="InterPro" id="IPR014017">
    <property type="entry name" value="DNA_helicase_UvrD-like_C"/>
</dbReference>
<dbReference type="GO" id="GO:0003677">
    <property type="term" value="F:DNA binding"/>
    <property type="evidence" value="ECO:0007669"/>
    <property type="project" value="UniProtKB-KW"/>
</dbReference>
<dbReference type="SUPFAM" id="SSF52540">
    <property type="entry name" value="P-loop containing nucleoside triphosphate hydrolases"/>
    <property type="match status" value="1"/>
</dbReference>
<reference evidence="14 15" key="1">
    <citation type="journal article" date="2016" name="Nat. Commun.">
        <title>Thousands of microbial genomes shed light on interconnected biogeochemical processes in an aquifer system.</title>
        <authorList>
            <person name="Anantharaman K."/>
            <person name="Brown C.T."/>
            <person name="Hug L.A."/>
            <person name="Sharon I."/>
            <person name="Castelle C.J."/>
            <person name="Probst A.J."/>
            <person name="Thomas B.C."/>
            <person name="Singh A."/>
            <person name="Wilkins M.J."/>
            <person name="Karaoz U."/>
            <person name="Brodie E.L."/>
            <person name="Williams K.H."/>
            <person name="Hubbard S.S."/>
            <person name="Banfield J.F."/>
        </authorList>
    </citation>
    <scope>NUCLEOTIDE SEQUENCE [LARGE SCALE GENOMIC DNA]</scope>
</reference>
<keyword evidence="7" id="KW-0413">Isomerase</keyword>
<sequence length="637" mass="70662">MEYLRGLNERQKEAVLHTSGPLLIIAGAGAGKTKTITHRIAYMVDTGTPASSILAVTFTNKAAGEMRERITSLLASGPDGGRTGGIVPFTTTFHSLGVRILREFAAQAGIPRSFVIWDRDDSLRALKRILTDAGVETRFPPRQVLSRISKEKGNGMSAETFLERASSSYTQEIAAAWQSYETALKREGALDFDDLLSRTLSILQSDPVTLQKLQSRWQHLTIDEYQDTNQAQYEIARLIAGERQNLCVVGDIDQNIYSWRGADITHLLSFEKTFPGTKVVLLEENYRSTQTILTAANAVIAKNTRRFEKRLITGNPTGEAITLFAGETDRDEAFFIARSVRELLGSGVRASEIAVLFRENFQSRALEEAFIQIGLPYRVLGVRFFDRAEVKDMLAYLRGSLNAASFIDFTRAAGTPPRGIGKTTLDKLSKGDDAALSPAIRAKVANFRALLERIRVAVTTMPASDAVRCALKESGVEEMLGHGSEEDKERLNNVFELVAHSVRYDELPAPEGIERLLEDAALMGEQDTLEERKEAVSLMTVHASKGLEFDAVFVTGLEHGLFPSERESDEDRDAEEERRLFYVALTRARSLLYLTLAGSRLRYGSREHTVPSAFLDDIDPRLISYGDQGLLGENTIR</sequence>
<proteinExistence type="inferred from homology"/>
<comment type="similarity">
    <text evidence="1">Belongs to the helicase family. UvrD subfamily.</text>
</comment>
<evidence type="ECO:0000256" key="10">
    <source>
        <dbReference type="ARBA" id="ARBA00048988"/>
    </source>
</evidence>
<dbReference type="Proteomes" id="UP000176377">
    <property type="component" value="Unassembled WGS sequence"/>
</dbReference>
<dbReference type="CDD" id="cd18807">
    <property type="entry name" value="SF1_C_UvrD"/>
    <property type="match status" value="1"/>
</dbReference>
<name>A0A1F6DAR6_9BACT</name>
<evidence type="ECO:0000313" key="15">
    <source>
        <dbReference type="Proteomes" id="UP000176377"/>
    </source>
</evidence>
<dbReference type="Pfam" id="PF00580">
    <property type="entry name" value="UvrD-helicase"/>
    <property type="match status" value="1"/>
</dbReference>
<comment type="caution">
    <text evidence="14">The sequence shown here is derived from an EMBL/GenBank/DDBJ whole genome shotgun (WGS) entry which is preliminary data.</text>
</comment>
<keyword evidence="3 11" id="KW-0378">Hydrolase</keyword>
<keyword evidence="5 11" id="KW-0067">ATP-binding</keyword>
<dbReference type="EC" id="5.6.2.4" evidence="9"/>